<dbReference type="Pfam" id="PF03358">
    <property type="entry name" value="FMN_red"/>
    <property type="match status" value="1"/>
</dbReference>
<dbReference type="SUPFAM" id="SSF52218">
    <property type="entry name" value="Flavoproteins"/>
    <property type="match status" value="1"/>
</dbReference>
<dbReference type="InterPro" id="IPR051796">
    <property type="entry name" value="ISF_SsuE-like"/>
</dbReference>
<evidence type="ECO:0000256" key="2">
    <source>
        <dbReference type="ARBA" id="ARBA00022643"/>
    </source>
</evidence>
<gene>
    <name evidence="3" type="ORF">CROST_012830</name>
</gene>
<dbReference type="RefSeq" id="WP_077835898.1">
    <property type="nucleotide sequence ID" value="NZ_CP096983.1"/>
</dbReference>
<sequence>MKKVLVISASSRKGGNSDTLCDEFIKGVEKSGNCVVKIYVRNYKIGGCNACYACRKTGVCVQKDDMSDILQRMVDSDVIVMATPVYFYSMNGQMKTLIDRTLPRYSEIKDKDFYFIATAAAGKGAMERTIDSLRGFTDCLPNSNVKGVIYGAGAWELGDIKGNKAIKEAYEAGKNI</sequence>
<dbReference type="KEGG" id="crw:CROST_012830"/>
<dbReference type="PANTHER" id="PTHR43278">
    <property type="entry name" value="NAD(P)H-DEPENDENT FMN-CONTAINING OXIDOREDUCTASE YWQN-RELATED"/>
    <property type="match status" value="1"/>
</dbReference>
<dbReference type="GO" id="GO:0016491">
    <property type="term" value="F:oxidoreductase activity"/>
    <property type="evidence" value="ECO:0007669"/>
    <property type="project" value="InterPro"/>
</dbReference>
<protein>
    <submittedName>
        <fullName evidence="3">Uncharacterized protein</fullName>
    </submittedName>
</protein>
<dbReference type="PANTHER" id="PTHR43278:SF4">
    <property type="entry name" value="NAD(P)H-DEPENDENT FMN-CONTAINING OXIDOREDUCTASE YWQN-RELATED"/>
    <property type="match status" value="1"/>
</dbReference>
<keyword evidence="2" id="KW-0288">FMN</keyword>
<dbReference type="InterPro" id="IPR005025">
    <property type="entry name" value="FMN_Rdtase-like_dom"/>
</dbReference>
<evidence type="ECO:0000256" key="1">
    <source>
        <dbReference type="ARBA" id="ARBA00022630"/>
    </source>
</evidence>
<dbReference type="STRING" id="84029.CROST_21120"/>
<dbReference type="InterPro" id="IPR029039">
    <property type="entry name" value="Flavoprotein-like_sf"/>
</dbReference>
<dbReference type="Proteomes" id="UP000190951">
    <property type="component" value="Chromosome"/>
</dbReference>
<name>A0A1S8LMC1_9CLOT</name>
<proteinExistence type="predicted"/>
<keyword evidence="1" id="KW-0285">Flavoprotein</keyword>
<evidence type="ECO:0000313" key="4">
    <source>
        <dbReference type="Proteomes" id="UP000190951"/>
    </source>
</evidence>
<dbReference type="AlphaFoldDB" id="A0A1S8LMC1"/>
<reference evidence="3 4" key="1">
    <citation type="submission" date="2022-04" db="EMBL/GenBank/DDBJ databases">
        <title>Genome sequence of C. roseum typestrain.</title>
        <authorList>
            <person name="Poehlein A."/>
            <person name="Schoch T."/>
            <person name="Duerre P."/>
            <person name="Daniel R."/>
        </authorList>
    </citation>
    <scope>NUCLEOTIDE SEQUENCE [LARGE SCALE GENOMIC DNA]</scope>
    <source>
        <strain evidence="3 4">DSM 7320</strain>
    </source>
</reference>
<dbReference type="Gene3D" id="3.40.50.360">
    <property type="match status" value="1"/>
</dbReference>
<accession>A0A1S8LMC1</accession>
<keyword evidence="4" id="KW-1185">Reference proteome</keyword>
<dbReference type="EMBL" id="CP096983">
    <property type="protein sequence ID" value="URZ10573.1"/>
    <property type="molecule type" value="Genomic_DNA"/>
</dbReference>
<evidence type="ECO:0000313" key="3">
    <source>
        <dbReference type="EMBL" id="URZ10573.1"/>
    </source>
</evidence>
<organism evidence="3 4">
    <name type="scientific">Clostridium felsineum</name>
    <dbReference type="NCBI Taxonomy" id="36839"/>
    <lineage>
        <taxon>Bacteria</taxon>
        <taxon>Bacillati</taxon>
        <taxon>Bacillota</taxon>
        <taxon>Clostridia</taxon>
        <taxon>Eubacteriales</taxon>
        <taxon>Clostridiaceae</taxon>
        <taxon>Clostridium</taxon>
    </lineage>
</organism>